<keyword evidence="3" id="KW-1185">Reference proteome</keyword>
<sequence>MNKKNNTMALVGFILGLVSLLINFWGLVGIVACVFSGVGLGTFNAELEKNRWMAIVGLILGIFSILYGVISLLA</sequence>
<dbReference type="EMBL" id="BMFT01000001">
    <property type="protein sequence ID" value="GGH23658.1"/>
    <property type="molecule type" value="Genomic_DNA"/>
</dbReference>
<reference evidence="3" key="1">
    <citation type="journal article" date="2019" name="Int. J. Syst. Evol. Microbiol.">
        <title>The Global Catalogue of Microorganisms (GCM) 10K type strain sequencing project: providing services to taxonomists for standard genome sequencing and annotation.</title>
        <authorList>
            <consortium name="The Broad Institute Genomics Platform"/>
            <consortium name="The Broad Institute Genome Sequencing Center for Infectious Disease"/>
            <person name="Wu L."/>
            <person name="Ma J."/>
        </authorList>
    </citation>
    <scope>NUCLEOTIDE SEQUENCE [LARGE SCALE GENOMIC DNA]</scope>
    <source>
        <strain evidence="3">CGMCC 1.12769</strain>
    </source>
</reference>
<keyword evidence="1" id="KW-0472">Membrane</keyword>
<evidence type="ECO:0000313" key="2">
    <source>
        <dbReference type="EMBL" id="GGH23658.1"/>
    </source>
</evidence>
<protein>
    <recommendedName>
        <fullName evidence="4">DUF4190 domain-containing protein</fullName>
    </recommendedName>
</protein>
<evidence type="ECO:0000313" key="3">
    <source>
        <dbReference type="Proteomes" id="UP000659344"/>
    </source>
</evidence>
<keyword evidence="1" id="KW-1133">Transmembrane helix</keyword>
<comment type="caution">
    <text evidence="2">The sequence shown here is derived from an EMBL/GenBank/DDBJ whole genome shotgun (WGS) entry which is preliminary data.</text>
</comment>
<dbReference type="RefSeq" id="WP_188538776.1">
    <property type="nucleotide sequence ID" value="NZ_BMFT01000001.1"/>
</dbReference>
<evidence type="ECO:0000256" key="1">
    <source>
        <dbReference type="SAM" id="Phobius"/>
    </source>
</evidence>
<feature type="transmembrane region" description="Helical" evidence="1">
    <location>
        <begin position="12"/>
        <end position="40"/>
    </location>
</feature>
<organism evidence="2 3">
    <name type="scientific">Paenibacillus segetis</name>
    <dbReference type="NCBI Taxonomy" id="1325360"/>
    <lineage>
        <taxon>Bacteria</taxon>
        <taxon>Bacillati</taxon>
        <taxon>Bacillota</taxon>
        <taxon>Bacilli</taxon>
        <taxon>Bacillales</taxon>
        <taxon>Paenibacillaceae</taxon>
        <taxon>Paenibacillus</taxon>
    </lineage>
</organism>
<gene>
    <name evidence="2" type="ORF">GCM10008013_22930</name>
</gene>
<name>A0ABQ1YGB9_9BACL</name>
<feature type="transmembrane region" description="Helical" evidence="1">
    <location>
        <begin position="52"/>
        <end position="73"/>
    </location>
</feature>
<keyword evidence="1" id="KW-0812">Transmembrane</keyword>
<dbReference type="PROSITE" id="PS51257">
    <property type="entry name" value="PROKAR_LIPOPROTEIN"/>
    <property type="match status" value="1"/>
</dbReference>
<dbReference type="Proteomes" id="UP000659344">
    <property type="component" value="Unassembled WGS sequence"/>
</dbReference>
<proteinExistence type="predicted"/>
<accession>A0ABQ1YGB9</accession>
<evidence type="ECO:0008006" key="4">
    <source>
        <dbReference type="Google" id="ProtNLM"/>
    </source>
</evidence>